<accession>A0A1M6NXL4</accession>
<name>A0A1M6NXL4_9FIRM</name>
<dbReference type="RefSeq" id="WP_073274393.1">
    <property type="nucleotide sequence ID" value="NZ_FRAC01000008.1"/>
</dbReference>
<dbReference type="PROSITE" id="PS50075">
    <property type="entry name" value="CARRIER"/>
    <property type="match status" value="1"/>
</dbReference>
<evidence type="ECO:0000313" key="3">
    <source>
        <dbReference type="Proteomes" id="UP000184386"/>
    </source>
</evidence>
<dbReference type="InterPro" id="IPR036736">
    <property type="entry name" value="ACP-like_sf"/>
</dbReference>
<dbReference type="STRING" id="1121322.SAMN02745136_01503"/>
<proteinExistence type="predicted"/>
<dbReference type="Gene3D" id="1.10.1200.10">
    <property type="entry name" value="ACP-like"/>
    <property type="match status" value="1"/>
</dbReference>
<feature type="domain" description="Carrier" evidence="1">
    <location>
        <begin position="1"/>
        <end position="85"/>
    </location>
</feature>
<dbReference type="OrthoDB" id="9804551at2"/>
<evidence type="ECO:0000259" key="1">
    <source>
        <dbReference type="PROSITE" id="PS50075"/>
    </source>
</evidence>
<dbReference type="SUPFAM" id="SSF47336">
    <property type="entry name" value="ACP-like"/>
    <property type="match status" value="1"/>
</dbReference>
<dbReference type="InterPro" id="IPR009081">
    <property type="entry name" value="PP-bd_ACP"/>
</dbReference>
<organism evidence="2 3">
    <name type="scientific">Anaerocolumna jejuensis DSM 15929</name>
    <dbReference type="NCBI Taxonomy" id="1121322"/>
    <lineage>
        <taxon>Bacteria</taxon>
        <taxon>Bacillati</taxon>
        <taxon>Bacillota</taxon>
        <taxon>Clostridia</taxon>
        <taxon>Lachnospirales</taxon>
        <taxon>Lachnospiraceae</taxon>
        <taxon>Anaerocolumna</taxon>
    </lineage>
</organism>
<keyword evidence="3" id="KW-1185">Reference proteome</keyword>
<dbReference type="AlphaFoldDB" id="A0A1M6NXL4"/>
<gene>
    <name evidence="2" type="ORF">SAMN02745136_01503</name>
</gene>
<evidence type="ECO:0000313" key="2">
    <source>
        <dbReference type="EMBL" id="SHK00433.1"/>
    </source>
</evidence>
<dbReference type="EMBL" id="FRAC01000008">
    <property type="protein sequence ID" value="SHK00433.1"/>
    <property type="molecule type" value="Genomic_DNA"/>
</dbReference>
<dbReference type="Proteomes" id="UP000184386">
    <property type="component" value="Unassembled WGS sequence"/>
</dbReference>
<sequence length="92" mass="10490">MVISMKKEIVVENILYILNHKIPEAGDIAITKDTAGDLLQVGSLVFLQLLTEVEKEYQIQIEDDYWEYDKMNSVDAIADYVLESLKQKGKLA</sequence>
<protein>
    <recommendedName>
        <fullName evidence="1">Carrier domain-containing protein</fullName>
    </recommendedName>
</protein>
<reference evidence="2 3" key="1">
    <citation type="submission" date="2016-11" db="EMBL/GenBank/DDBJ databases">
        <authorList>
            <person name="Jaros S."/>
            <person name="Januszkiewicz K."/>
            <person name="Wedrychowicz H."/>
        </authorList>
    </citation>
    <scope>NUCLEOTIDE SEQUENCE [LARGE SCALE GENOMIC DNA]</scope>
    <source>
        <strain evidence="2 3">DSM 15929</strain>
    </source>
</reference>